<protein>
    <submittedName>
        <fullName evidence="2">Uncharacterized protein</fullName>
    </submittedName>
</protein>
<sequence>MNMNDLIQSAMVGIGVVGFVYTLLTVRLKKIQ</sequence>
<reference evidence="2 3" key="1">
    <citation type="submission" date="2010-07" db="EMBL/GenBank/DDBJ databases">
        <title>The draft genome of Paenibacillus curdlanolyticus YK9.</title>
        <authorList>
            <consortium name="US DOE Joint Genome Institute (JGI-PGF)"/>
            <person name="Lucas S."/>
            <person name="Copeland A."/>
            <person name="Lapidus A."/>
            <person name="Cheng J.-F."/>
            <person name="Bruce D."/>
            <person name="Goodwin L."/>
            <person name="Pitluck S."/>
            <person name="Land M.L."/>
            <person name="Hauser L."/>
            <person name="Chang Y.-J."/>
            <person name="Jeffries C."/>
            <person name="Anderson I.J."/>
            <person name="Johnson E."/>
            <person name="Loganathan U."/>
            <person name="Mulhopadhyay B."/>
            <person name="Kyrpides N."/>
            <person name="Woyke T.J."/>
        </authorList>
    </citation>
    <scope>NUCLEOTIDE SEQUENCE [LARGE SCALE GENOMIC DNA]</scope>
    <source>
        <strain evidence="2 3">YK9</strain>
    </source>
</reference>
<proteinExistence type="predicted"/>
<keyword evidence="1" id="KW-0812">Transmembrane</keyword>
<gene>
    <name evidence="2" type="ORF">PaecuDRAFT_1680</name>
</gene>
<evidence type="ECO:0000313" key="2">
    <source>
        <dbReference type="EMBL" id="EFM11234.1"/>
    </source>
</evidence>
<organism evidence="2 3">
    <name type="scientific">Paenibacillus curdlanolyticus YK9</name>
    <dbReference type="NCBI Taxonomy" id="717606"/>
    <lineage>
        <taxon>Bacteria</taxon>
        <taxon>Bacillati</taxon>
        <taxon>Bacillota</taxon>
        <taxon>Bacilli</taxon>
        <taxon>Bacillales</taxon>
        <taxon>Paenibacillaceae</taxon>
        <taxon>Paenibacillus</taxon>
    </lineage>
</organism>
<name>E0I7S9_9BACL</name>
<dbReference type="Proteomes" id="UP000005387">
    <property type="component" value="Unassembled WGS sequence"/>
</dbReference>
<dbReference type="EMBL" id="AEDD01000004">
    <property type="protein sequence ID" value="EFM11234.1"/>
    <property type="molecule type" value="Genomic_DNA"/>
</dbReference>
<keyword evidence="1" id="KW-1133">Transmembrane helix</keyword>
<feature type="transmembrane region" description="Helical" evidence="1">
    <location>
        <begin position="6"/>
        <end position="26"/>
    </location>
</feature>
<dbReference type="STRING" id="717606.PaecuDRAFT_1680"/>
<keyword evidence="1" id="KW-0472">Membrane</keyword>
<dbReference type="AlphaFoldDB" id="E0I7S9"/>
<evidence type="ECO:0000313" key="3">
    <source>
        <dbReference type="Proteomes" id="UP000005387"/>
    </source>
</evidence>
<evidence type="ECO:0000256" key="1">
    <source>
        <dbReference type="SAM" id="Phobius"/>
    </source>
</evidence>
<accession>E0I7S9</accession>
<keyword evidence="3" id="KW-1185">Reference proteome</keyword>